<gene>
    <name evidence="2" type="ORF">Goklo_007358</name>
</gene>
<sequence>VSEGESEQQGASSSVANSPCLTAVRQRQQQEATGKLIRSILLSNETGQNHSLVAV</sequence>
<organism evidence="2 3">
    <name type="scientific">Gossypium klotzschianum</name>
    <dbReference type="NCBI Taxonomy" id="34286"/>
    <lineage>
        <taxon>Eukaryota</taxon>
        <taxon>Viridiplantae</taxon>
        <taxon>Streptophyta</taxon>
        <taxon>Embryophyta</taxon>
        <taxon>Tracheophyta</taxon>
        <taxon>Spermatophyta</taxon>
        <taxon>Magnoliopsida</taxon>
        <taxon>eudicotyledons</taxon>
        <taxon>Gunneridae</taxon>
        <taxon>Pentapetalae</taxon>
        <taxon>rosids</taxon>
        <taxon>malvids</taxon>
        <taxon>Malvales</taxon>
        <taxon>Malvaceae</taxon>
        <taxon>Malvoideae</taxon>
        <taxon>Gossypium</taxon>
    </lineage>
</organism>
<dbReference type="OrthoDB" id="999611at2759"/>
<dbReference type="AlphaFoldDB" id="A0A7J8WC18"/>
<dbReference type="Proteomes" id="UP000593573">
    <property type="component" value="Unassembled WGS sequence"/>
</dbReference>
<accession>A0A7J8WC18</accession>
<feature type="compositionally biased region" description="Low complexity" evidence="1">
    <location>
        <begin position="7"/>
        <end position="16"/>
    </location>
</feature>
<dbReference type="EMBL" id="JABFAB010245359">
    <property type="protein sequence ID" value="MBA0672611.1"/>
    <property type="molecule type" value="Genomic_DNA"/>
</dbReference>
<evidence type="ECO:0000313" key="2">
    <source>
        <dbReference type="EMBL" id="MBA0672611.1"/>
    </source>
</evidence>
<protein>
    <submittedName>
        <fullName evidence="2">Uncharacterized protein</fullName>
    </submittedName>
</protein>
<feature type="non-terminal residue" evidence="2">
    <location>
        <position position="1"/>
    </location>
</feature>
<evidence type="ECO:0000256" key="1">
    <source>
        <dbReference type="SAM" id="MobiDB-lite"/>
    </source>
</evidence>
<evidence type="ECO:0000313" key="3">
    <source>
        <dbReference type="Proteomes" id="UP000593573"/>
    </source>
</evidence>
<feature type="region of interest" description="Disordered" evidence="1">
    <location>
        <begin position="1"/>
        <end position="21"/>
    </location>
</feature>
<reference evidence="2 3" key="1">
    <citation type="journal article" date="2019" name="Genome Biol. Evol.">
        <title>Insights into the evolution of the New World diploid cottons (Gossypium, subgenus Houzingenia) based on genome sequencing.</title>
        <authorList>
            <person name="Grover C.E."/>
            <person name="Arick M.A. 2nd"/>
            <person name="Thrash A."/>
            <person name="Conover J.L."/>
            <person name="Sanders W.S."/>
            <person name="Peterson D.G."/>
            <person name="Frelichowski J.E."/>
            <person name="Scheffler J.A."/>
            <person name="Scheffler B.E."/>
            <person name="Wendel J.F."/>
        </authorList>
    </citation>
    <scope>NUCLEOTIDE SEQUENCE [LARGE SCALE GENOMIC DNA]</scope>
    <source>
        <strain evidence="2">57</strain>
        <tissue evidence="2">Leaf</tissue>
    </source>
</reference>
<comment type="caution">
    <text evidence="2">The sequence shown here is derived from an EMBL/GenBank/DDBJ whole genome shotgun (WGS) entry which is preliminary data.</text>
</comment>
<keyword evidence="3" id="KW-1185">Reference proteome</keyword>
<name>A0A7J8WC18_9ROSI</name>
<proteinExistence type="predicted"/>